<keyword evidence="1" id="KW-0812">Transmembrane</keyword>
<keyword evidence="2" id="KW-0732">Signal</keyword>
<keyword evidence="1" id="KW-0472">Membrane</keyword>
<comment type="caution">
    <text evidence="3">The sequence shown here is derived from an EMBL/GenBank/DDBJ whole genome shotgun (WGS) entry which is preliminary data.</text>
</comment>
<reference evidence="3" key="1">
    <citation type="submission" date="2023-03" db="EMBL/GenBank/DDBJ databases">
        <title>Massive genome expansion in bonnet fungi (Mycena s.s.) driven by repeated elements and novel gene families across ecological guilds.</title>
        <authorList>
            <consortium name="Lawrence Berkeley National Laboratory"/>
            <person name="Harder C.B."/>
            <person name="Miyauchi S."/>
            <person name="Viragh M."/>
            <person name="Kuo A."/>
            <person name="Thoen E."/>
            <person name="Andreopoulos B."/>
            <person name="Lu D."/>
            <person name="Skrede I."/>
            <person name="Drula E."/>
            <person name="Henrissat B."/>
            <person name="Morin E."/>
            <person name="Kohler A."/>
            <person name="Barry K."/>
            <person name="LaButti K."/>
            <person name="Morin E."/>
            <person name="Salamov A."/>
            <person name="Lipzen A."/>
            <person name="Mereny Z."/>
            <person name="Hegedus B."/>
            <person name="Baldrian P."/>
            <person name="Stursova M."/>
            <person name="Weitz H."/>
            <person name="Taylor A."/>
            <person name="Grigoriev I.V."/>
            <person name="Nagy L.G."/>
            <person name="Martin F."/>
            <person name="Kauserud H."/>
        </authorList>
    </citation>
    <scope>NUCLEOTIDE SEQUENCE</scope>
    <source>
        <strain evidence="3">CBHHK173m</strain>
    </source>
</reference>
<dbReference type="Proteomes" id="UP001222325">
    <property type="component" value="Unassembled WGS sequence"/>
</dbReference>
<evidence type="ECO:0000313" key="4">
    <source>
        <dbReference type="Proteomes" id="UP001222325"/>
    </source>
</evidence>
<evidence type="ECO:0000313" key="3">
    <source>
        <dbReference type="EMBL" id="KAJ7096743.1"/>
    </source>
</evidence>
<feature type="signal peptide" evidence="2">
    <location>
        <begin position="1"/>
        <end position="19"/>
    </location>
</feature>
<sequence length="117" mass="13385">MLDVFAGFGCLCLCWTVLGDTKSNYPAICFLPTTSRPAQATRTFRDYIRCFREVWTFTFMLVPVVRDDTKSDCPPICFLPTTSRPAQAARAFLNYVGCFCGVWMFMLMLDGSRRHKI</sequence>
<feature type="transmembrane region" description="Helical" evidence="1">
    <location>
        <begin position="92"/>
        <end position="109"/>
    </location>
</feature>
<name>A0AAD6UA35_9AGAR</name>
<proteinExistence type="predicted"/>
<keyword evidence="4" id="KW-1185">Reference proteome</keyword>
<evidence type="ECO:0000256" key="1">
    <source>
        <dbReference type="SAM" id="Phobius"/>
    </source>
</evidence>
<keyword evidence="1" id="KW-1133">Transmembrane helix</keyword>
<evidence type="ECO:0000256" key="2">
    <source>
        <dbReference type="SAM" id="SignalP"/>
    </source>
</evidence>
<protein>
    <recommendedName>
        <fullName evidence="5">Secreted protein</fullName>
    </recommendedName>
</protein>
<gene>
    <name evidence="3" type="ORF">B0H15DRAFT_826311</name>
</gene>
<dbReference type="AlphaFoldDB" id="A0AAD6UA35"/>
<accession>A0AAD6UA35</accession>
<evidence type="ECO:0008006" key="5">
    <source>
        <dbReference type="Google" id="ProtNLM"/>
    </source>
</evidence>
<feature type="chain" id="PRO_5042288293" description="Secreted protein" evidence="2">
    <location>
        <begin position="20"/>
        <end position="117"/>
    </location>
</feature>
<dbReference type="EMBL" id="JARJCN010000011">
    <property type="protein sequence ID" value="KAJ7096743.1"/>
    <property type="molecule type" value="Genomic_DNA"/>
</dbReference>
<organism evidence="3 4">
    <name type="scientific">Mycena belliarum</name>
    <dbReference type="NCBI Taxonomy" id="1033014"/>
    <lineage>
        <taxon>Eukaryota</taxon>
        <taxon>Fungi</taxon>
        <taxon>Dikarya</taxon>
        <taxon>Basidiomycota</taxon>
        <taxon>Agaricomycotina</taxon>
        <taxon>Agaricomycetes</taxon>
        <taxon>Agaricomycetidae</taxon>
        <taxon>Agaricales</taxon>
        <taxon>Marasmiineae</taxon>
        <taxon>Mycenaceae</taxon>
        <taxon>Mycena</taxon>
    </lineage>
</organism>